<proteinExistence type="predicted"/>
<evidence type="ECO:0000313" key="2">
    <source>
        <dbReference type="EMBL" id="CAL7947437.1"/>
    </source>
</evidence>
<dbReference type="PANTHER" id="PTHR15537:SF2">
    <property type="entry name" value="F-BOX ONLY PROTEIN 7"/>
    <property type="match status" value="1"/>
</dbReference>
<reference evidence="2 3" key="1">
    <citation type="submission" date="2024-08" db="EMBL/GenBank/DDBJ databases">
        <authorList>
            <person name="Will J Nash"/>
            <person name="Angela Man"/>
            <person name="Seanna McTaggart"/>
            <person name="Kendall Baker"/>
            <person name="Tom Barker"/>
            <person name="Leah Catchpole"/>
            <person name="Alex Durrant"/>
            <person name="Karim Gharbi"/>
            <person name="Naomi Irish"/>
            <person name="Gemy Kaithakottil"/>
            <person name="Debby Ku"/>
            <person name="Aaliyah Providence"/>
            <person name="Felix Shaw"/>
            <person name="David Swarbreck"/>
            <person name="Chris Watkins"/>
            <person name="Ann M. McCartney"/>
            <person name="Giulio Formenti"/>
            <person name="Alice Mouton"/>
            <person name="Noel Vella"/>
            <person name="Bjorn M von Reumont"/>
            <person name="Adriana Vella"/>
            <person name="Wilfried Haerty"/>
        </authorList>
    </citation>
    <scope>NUCLEOTIDE SEQUENCE [LARGE SCALE GENOMIC DNA]</scope>
</reference>
<dbReference type="InterPro" id="IPR001810">
    <property type="entry name" value="F-box_dom"/>
</dbReference>
<comment type="caution">
    <text evidence="2">The sequence shown here is derived from an EMBL/GenBank/DDBJ whole genome shotgun (WGS) entry which is preliminary data.</text>
</comment>
<protein>
    <recommendedName>
        <fullName evidence="1">F-box domain-containing protein</fullName>
    </recommendedName>
</protein>
<dbReference type="InterPro" id="IPR036047">
    <property type="entry name" value="F-box-like_dom_sf"/>
</dbReference>
<dbReference type="SUPFAM" id="SSF81383">
    <property type="entry name" value="F-box domain"/>
    <property type="match status" value="1"/>
</dbReference>
<dbReference type="Pfam" id="PF12937">
    <property type="entry name" value="F-box-like"/>
    <property type="match status" value="1"/>
</dbReference>
<dbReference type="Gene3D" id="1.20.1280.50">
    <property type="match status" value="1"/>
</dbReference>
<evidence type="ECO:0000313" key="3">
    <source>
        <dbReference type="Proteomes" id="UP001642520"/>
    </source>
</evidence>
<sequence>MLEPILAEDSTYTKLVPSLEGILKDLDEKATHHDYLVALVIVFLAEAGFYLSPPDSDRSKRPKLRSLHIPKDWKSQETGIYQLYFQLQNVPDIICKLVAIPLGDTLILNFFPLIEGKTTYTMCVQTLKHVNPFSSDLSGRYINLKVISHRFKDTLSTPVRTDVLIKTKVMGPSLQTIPTELKLRILKLLDTQSLIKMARSCLQFYQLCSQNQLRKIRC</sequence>
<accession>A0ABP1P577</accession>
<dbReference type="InterPro" id="IPR047118">
    <property type="entry name" value="Fbxo7"/>
</dbReference>
<gene>
    <name evidence="2" type="ORF">XYLVIOL_LOCUS8343</name>
</gene>
<dbReference type="Gene3D" id="3.40.1000.30">
    <property type="match status" value="1"/>
</dbReference>
<dbReference type="PROSITE" id="PS50181">
    <property type="entry name" value="FBOX"/>
    <property type="match status" value="1"/>
</dbReference>
<feature type="domain" description="F-box" evidence="1">
    <location>
        <begin position="171"/>
        <end position="217"/>
    </location>
</feature>
<dbReference type="EMBL" id="CAXAJV020001296">
    <property type="protein sequence ID" value="CAL7947437.1"/>
    <property type="molecule type" value="Genomic_DNA"/>
</dbReference>
<keyword evidence="3" id="KW-1185">Reference proteome</keyword>
<name>A0ABP1P577_XYLVO</name>
<organism evidence="2 3">
    <name type="scientific">Xylocopa violacea</name>
    <name type="common">Violet carpenter bee</name>
    <name type="synonym">Apis violacea</name>
    <dbReference type="NCBI Taxonomy" id="135666"/>
    <lineage>
        <taxon>Eukaryota</taxon>
        <taxon>Metazoa</taxon>
        <taxon>Ecdysozoa</taxon>
        <taxon>Arthropoda</taxon>
        <taxon>Hexapoda</taxon>
        <taxon>Insecta</taxon>
        <taxon>Pterygota</taxon>
        <taxon>Neoptera</taxon>
        <taxon>Endopterygota</taxon>
        <taxon>Hymenoptera</taxon>
        <taxon>Apocrita</taxon>
        <taxon>Aculeata</taxon>
        <taxon>Apoidea</taxon>
        <taxon>Anthophila</taxon>
        <taxon>Apidae</taxon>
        <taxon>Xylocopa</taxon>
        <taxon>Xylocopa</taxon>
    </lineage>
</organism>
<dbReference type="PANTHER" id="PTHR15537">
    <property type="entry name" value="F-BOX ONLY PROTEIN 7"/>
    <property type="match status" value="1"/>
</dbReference>
<evidence type="ECO:0000259" key="1">
    <source>
        <dbReference type="PROSITE" id="PS50181"/>
    </source>
</evidence>
<dbReference type="Proteomes" id="UP001642520">
    <property type="component" value="Unassembled WGS sequence"/>
</dbReference>